<dbReference type="EMBL" id="JAINUG010002305">
    <property type="protein sequence ID" value="KAJ8349243.1"/>
    <property type="molecule type" value="Genomic_DNA"/>
</dbReference>
<feature type="region of interest" description="Disordered" evidence="1">
    <location>
        <begin position="1"/>
        <end position="81"/>
    </location>
</feature>
<keyword evidence="3" id="KW-1185">Reference proteome</keyword>
<protein>
    <submittedName>
        <fullName evidence="2">Uncharacterized protein</fullName>
    </submittedName>
</protein>
<gene>
    <name evidence="2" type="ORF">AAFF_G00174570</name>
</gene>
<feature type="compositionally biased region" description="Polar residues" evidence="1">
    <location>
        <begin position="26"/>
        <end position="38"/>
    </location>
</feature>
<reference evidence="2" key="1">
    <citation type="journal article" date="2023" name="Science">
        <title>Genome structures resolve the early diversification of teleost fishes.</title>
        <authorList>
            <person name="Parey E."/>
            <person name="Louis A."/>
            <person name="Montfort J."/>
            <person name="Bouchez O."/>
            <person name="Roques C."/>
            <person name="Iampietro C."/>
            <person name="Lluch J."/>
            <person name="Castinel A."/>
            <person name="Donnadieu C."/>
            <person name="Desvignes T."/>
            <person name="Floi Bucao C."/>
            <person name="Jouanno E."/>
            <person name="Wen M."/>
            <person name="Mejri S."/>
            <person name="Dirks R."/>
            <person name="Jansen H."/>
            <person name="Henkel C."/>
            <person name="Chen W.J."/>
            <person name="Zahm M."/>
            <person name="Cabau C."/>
            <person name="Klopp C."/>
            <person name="Thompson A.W."/>
            <person name="Robinson-Rechavi M."/>
            <person name="Braasch I."/>
            <person name="Lecointre G."/>
            <person name="Bobe J."/>
            <person name="Postlethwait J.H."/>
            <person name="Berthelot C."/>
            <person name="Roest Crollius H."/>
            <person name="Guiguen Y."/>
        </authorList>
    </citation>
    <scope>NUCLEOTIDE SEQUENCE</scope>
    <source>
        <strain evidence="2">NC1722</strain>
    </source>
</reference>
<feature type="compositionally biased region" description="Acidic residues" evidence="1">
    <location>
        <begin position="64"/>
        <end position="76"/>
    </location>
</feature>
<dbReference type="AlphaFoldDB" id="A0AAD7R0C9"/>
<evidence type="ECO:0000313" key="3">
    <source>
        <dbReference type="Proteomes" id="UP001221898"/>
    </source>
</evidence>
<feature type="compositionally biased region" description="Basic residues" evidence="1">
    <location>
        <begin position="12"/>
        <end position="22"/>
    </location>
</feature>
<evidence type="ECO:0000256" key="1">
    <source>
        <dbReference type="SAM" id="MobiDB-lite"/>
    </source>
</evidence>
<comment type="caution">
    <text evidence="2">The sequence shown here is derived from an EMBL/GenBank/DDBJ whole genome shotgun (WGS) entry which is preliminary data.</text>
</comment>
<accession>A0AAD7R0C9</accession>
<name>A0AAD7R0C9_9TELE</name>
<feature type="non-terminal residue" evidence="2">
    <location>
        <position position="183"/>
    </location>
</feature>
<organism evidence="2 3">
    <name type="scientific">Aldrovandia affinis</name>
    <dbReference type="NCBI Taxonomy" id="143900"/>
    <lineage>
        <taxon>Eukaryota</taxon>
        <taxon>Metazoa</taxon>
        <taxon>Chordata</taxon>
        <taxon>Craniata</taxon>
        <taxon>Vertebrata</taxon>
        <taxon>Euteleostomi</taxon>
        <taxon>Actinopterygii</taxon>
        <taxon>Neopterygii</taxon>
        <taxon>Teleostei</taxon>
        <taxon>Notacanthiformes</taxon>
        <taxon>Halosauridae</taxon>
        <taxon>Aldrovandia</taxon>
    </lineage>
</organism>
<feature type="compositionally biased region" description="Low complexity" evidence="1">
    <location>
        <begin position="44"/>
        <end position="58"/>
    </location>
</feature>
<sequence>MDSREKALAYTRRWKRAKRQCRPTKEQPNPSTPSTLNTDDIYVSDDTSSLESDTSSLENFPLDPEGEITDSQEDSMSEQNAQHDETLQKFLKGWAIQHNTPQNTIDDLLVGLRRHGLPDLPRTCRTLLGTARSVAVEMKSGMQYVHFDFREAMVKHLKCYSDSSDEESVHNISTALSPIPSVH</sequence>
<proteinExistence type="predicted"/>
<dbReference type="Proteomes" id="UP001221898">
    <property type="component" value="Unassembled WGS sequence"/>
</dbReference>
<evidence type="ECO:0000313" key="2">
    <source>
        <dbReference type="EMBL" id="KAJ8349243.1"/>
    </source>
</evidence>